<dbReference type="AlphaFoldDB" id="A0A834I7X0"/>
<protein>
    <recommendedName>
        <fullName evidence="12">Transportin-1</fullName>
    </recommendedName>
    <alternativeName>
        <fullName evidence="13">Importin beta-2</fullName>
    </alternativeName>
    <alternativeName>
        <fullName evidence="14">Karyopherin beta-2</fullName>
    </alternativeName>
</protein>
<keyword evidence="10" id="KW-0539">Nucleus</keyword>
<dbReference type="SUPFAM" id="SSF48371">
    <property type="entry name" value="ARM repeat"/>
    <property type="match status" value="1"/>
</dbReference>
<evidence type="ECO:0000256" key="2">
    <source>
        <dbReference type="ARBA" id="ARBA00004496"/>
    </source>
</evidence>
<sequence length="1199" mass="137012">MNWNQWHPQENYLISLKELLQEALIPDSSIQKSVQEKLSVIQTMPDFTFYLFYILGNPSFSDDIRSLSGILVKNNILTIYQTLSQDSISKIKQDCLTLLTDSSKDVRIAISNLIVIIARDNLKNWPELVPSLLKMLAAQNEYSEVALITLFKTCEDLINSQKTQDEIYRVTKEVFPEFVGYLLKEQCVIQQDIIRLTNQFLQDYYPIMKQSLDLTVYLRNVILLANTEDIELQKYICHTFVIYVDKQEEALLPHLHDVIMYLMEKNKHEDAEIALQACEFWLATTKLPTCKEILNPHIEKLLPILLKNMKYSQTELNILKDSLGADSNNKDLAKDISPFHMRERNSQADDEYFSDEDDIEEQGDDFDDFYMGWTLRKCSAASLDSLAVKFGEDLLPLLIPYISEMLNSTDYLIKESAILALGAIAEGCMNGLKTQLPELINFLQTSMTNEHSVVRVITCWTLSRYVSWINNVKPDVPDMYFVPIMLLLLKHFVDDNKRVQRAAISAFCIFQEEAQTKLVPYISIIIEGFLRGFERLQCRSLYLLYDAIGALAQSVGNRLSEQQYVSKLLPPLMHKFTESDSYYDDHFIAVLECLANVIPALEGSFLPYAEIVFCHCLQLINDTLVSCINYQENPNEYDPPDKESMSVAHDVLYSMALGLKTHFVKFVTNSNLVFLLYTTIQDSSNLIRQTSIALYGELVTLCYPFVSANIGEYIPLIIKNLDEHSDVVCNNAAWVIGRMCSVMGANIQPYVPDIVRHFVHILRDPAVARTMHQSVAISLCSIFFVAPDVSVPDLDLVLKNCCMLIRNVRDSDEKDLAFRGLCQVVVRRPEFTKNYFIYFCDAAASWFNIRPDLKDTIKSVLFSFKMQCGEENWAQFHGTFPDPLKARLRDLYCPPHLFSPIIKIVIEEIRKVCKKDPLLYGFNCTVNAYEPLKLMQAVMAKANEVCLRYLDNSMLCSLPTPINNFCITTALAVRNKRKTMEDRHVVIHDLNTMFNVQEASPSSYYAVFDGHAGHDAAAYSSAHLHQYLAENKYFIKKCRAENFSSGTTAVVALLRPKEKSLYIAWVGDSQAIVVNQGKILQCVNPHKPCREDERERIERAGGCVLFWGTWRVNGQLAVSRAIGDGYYKPHVTAIPDVREIPLDGGEDFLILACDGLWDVVSEDRAAQEVYYLVAENPGELFIEFHRPKKIENRHKKDTS</sequence>
<evidence type="ECO:0000256" key="7">
    <source>
        <dbReference type="ARBA" id="ARBA00022801"/>
    </source>
</evidence>
<evidence type="ECO:0000259" key="17">
    <source>
        <dbReference type="PROSITE" id="PS51746"/>
    </source>
</evidence>
<comment type="subcellular location">
    <subcellularLocation>
        <location evidence="2">Cytoplasm</location>
    </subcellularLocation>
    <subcellularLocation>
        <location evidence="1">Nucleus</location>
    </subcellularLocation>
</comment>
<evidence type="ECO:0000256" key="1">
    <source>
        <dbReference type="ARBA" id="ARBA00004123"/>
    </source>
</evidence>
<dbReference type="EMBL" id="JAACXV010008305">
    <property type="protein sequence ID" value="KAF7276137.1"/>
    <property type="molecule type" value="Genomic_DNA"/>
</dbReference>
<evidence type="ECO:0000313" key="19">
    <source>
        <dbReference type="Proteomes" id="UP000625711"/>
    </source>
</evidence>
<evidence type="ECO:0000256" key="11">
    <source>
        <dbReference type="ARBA" id="ARBA00038423"/>
    </source>
</evidence>
<dbReference type="GO" id="GO:0031981">
    <property type="term" value="C:nuclear lumen"/>
    <property type="evidence" value="ECO:0007669"/>
    <property type="project" value="UniProtKB-ARBA"/>
</dbReference>
<dbReference type="CDD" id="cd00143">
    <property type="entry name" value="PP2Cc"/>
    <property type="match status" value="1"/>
</dbReference>
<keyword evidence="6" id="KW-0677">Repeat</keyword>
<dbReference type="Pfam" id="PF00481">
    <property type="entry name" value="PP2C"/>
    <property type="match status" value="1"/>
</dbReference>
<comment type="similarity">
    <text evidence="15">Belongs to the PP2C family.</text>
</comment>
<evidence type="ECO:0000259" key="16">
    <source>
        <dbReference type="PROSITE" id="PS50166"/>
    </source>
</evidence>
<name>A0A834I7X0_RHYFE</name>
<keyword evidence="9" id="KW-0653">Protein transport</keyword>
<keyword evidence="8 15" id="KW-0904">Protein phosphatase</keyword>
<dbReference type="PROSITE" id="PS50166">
    <property type="entry name" value="IMPORTIN_B_NT"/>
    <property type="match status" value="1"/>
</dbReference>
<dbReference type="Proteomes" id="UP000625711">
    <property type="component" value="Unassembled WGS sequence"/>
</dbReference>
<organism evidence="18 19">
    <name type="scientific">Rhynchophorus ferrugineus</name>
    <name type="common">Red palm weevil</name>
    <name type="synonym">Curculio ferrugineus</name>
    <dbReference type="NCBI Taxonomy" id="354439"/>
    <lineage>
        <taxon>Eukaryota</taxon>
        <taxon>Metazoa</taxon>
        <taxon>Ecdysozoa</taxon>
        <taxon>Arthropoda</taxon>
        <taxon>Hexapoda</taxon>
        <taxon>Insecta</taxon>
        <taxon>Pterygota</taxon>
        <taxon>Neoptera</taxon>
        <taxon>Endopterygota</taxon>
        <taxon>Coleoptera</taxon>
        <taxon>Polyphaga</taxon>
        <taxon>Cucujiformia</taxon>
        <taxon>Curculionidae</taxon>
        <taxon>Dryophthorinae</taxon>
        <taxon>Rhynchophorus</taxon>
    </lineage>
</organism>
<dbReference type="InterPro" id="IPR011989">
    <property type="entry name" value="ARM-like"/>
</dbReference>
<feature type="domain" description="Importin N-terminal" evidence="16">
    <location>
        <begin position="34"/>
        <end position="101"/>
    </location>
</feature>
<evidence type="ECO:0000256" key="13">
    <source>
        <dbReference type="ARBA" id="ARBA00076938"/>
    </source>
</evidence>
<dbReference type="SMART" id="SM00332">
    <property type="entry name" value="PP2Cc"/>
    <property type="match status" value="1"/>
</dbReference>
<evidence type="ECO:0000256" key="3">
    <source>
        <dbReference type="ARBA" id="ARBA00022448"/>
    </source>
</evidence>
<dbReference type="InterPro" id="IPR016024">
    <property type="entry name" value="ARM-type_fold"/>
</dbReference>
<proteinExistence type="inferred from homology"/>
<evidence type="ECO:0000256" key="9">
    <source>
        <dbReference type="ARBA" id="ARBA00022927"/>
    </source>
</evidence>
<dbReference type="FunFam" id="1.25.10.10:FF:000028">
    <property type="entry name" value="Transportin-1 isoform 1"/>
    <property type="match status" value="1"/>
</dbReference>
<dbReference type="GO" id="GO:0031267">
    <property type="term" value="F:small GTPase binding"/>
    <property type="evidence" value="ECO:0007669"/>
    <property type="project" value="InterPro"/>
</dbReference>
<evidence type="ECO:0000256" key="6">
    <source>
        <dbReference type="ARBA" id="ARBA00022737"/>
    </source>
</evidence>
<evidence type="ECO:0000256" key="10">
    <source>
        <dbReference type="ARBA" id="ARBA00023242"/>
    </source>
</evidence>
<dbReference type="OrthoDB" id="951172at2759"/>
<dbReference type="Gene3D" id="1.25.10.10">
    <property type="entry name" value="Leucine-rich Repeat Variant"/>
    <property type="match status" value="1"/>
</dbReference>
<dbReference type="InterPro" id="IPR001494">
    <property type="entry name" value="Importin-beta_N"/>
</dbReference>
<evidence type="ECO:0000313" key="18">
    <source>
        <dbReference type="EMBL" id="KAF7276137.1"/>
    </source>
</evidence>
<gene>
    <name evidence="18" type="ORF">GWI33_010894</name>
</gene>
<evidence type="ECO:0000256" key="14">
    <source>
        <dbReference type="ARBA" id="ARBA00080641"/>
    </source>
</evidence>
<dbReference type="InterPro" id="IPR001932">
    <property type="entry name" value="PPM-type_phosphatase-like_dom"/>
</dbReference>
<keyword evidence="19" id="KW-1185">Reference proteome</keyword>
<dbReference type="GO" id="GO:0046872">
    <property type="term" value="F:metal ion binding"/>
    <property type="evidence" value="ECO:0007669"/>
    <property type="project" value="UniProtKB-KW"/>
</dbReference>
<keyword evidence="5" id="KW-0479">Metal-binding</keyword>
<keyword evidence="7 15" id="KW-0378">Hydrolase</keyword>
<dbReference type="InterPro" id="IPR040122">
    <property type="entry name" value="Importin_beta"/>
</dbReference>
<dbReference type="GO" id="GO:0004721">
    <property type="term" value="F:phosphoprotein phosphatase activity"/>
    <property type="evidence" value="ECO:0007669"/>
    <property type="project" value="UniProtKB-KW"/>
</dbReference>
<evidence type="ECO:0000256" key="5">
    <source>
        <dbReference type="ARBA" id="ARBA00022723"/>
    </source>
</evidence>
<comment type="similarity">
    <text evidence="11">Belongs to the importin beta family. Importin beta-2 subfamily.</text>
</comment>
<dbReference type="InterPro" id="IPR000222">
    <property type="entry name" value="PP2C_BS"/>
</dbReference>
<dbReference type="Pfam" id="PF03810">
    <property type="entry name" value="IBN_N"/>
    <property type="match status" value="1"/>
</dbReference>
<dbReference type="PROSITE" id="PS51746">
    <property type="entry name" value="PPM_2"/>
    <property type="match status" value="1"/>
</dbReference>
<feature type="domain" description="PPM-type phosphatase" evidence="17">
    <location>
        <begin position="964"/>
        <end position="1199"/>
    </location>
</feature>
<evidence type="ECO:0000256" key="8">
    <source>
        <dbReference type="ARBA" id="ARBA00022912"/>
    </source>
</evidence>
<keyword evidence="4" id="KW-0963">Cytoplasm</keyword>
<evidence type="ECO:0000256" key="12">
    <source>
        <dbReference type="ARBA" id="ARBA00067327"/>
    </source>
</evidence>
<dbReference type="PANTHER" id="PTHR10527">
    <property type="entry name" value="IMPORTIN BETA"/>
    <property type="match status" value="1"/>
</dbReference>
<accession>A0A834I7X0</accession>
<dbReference type="GO" id="GO:0005737">
    <property type="term" value="C:cytoplasm"/>
    <property type="evidence" value="ECO:0007669"/>
    <property type="project" value="UniProtKB-SubCell"/>
</dbReference>
<keyword evidence="3" id="KW-0813">Transport</keyword>
<evidence type="ECO:0000256" key="15">
    <source>
        <dbReference type="RuleBase" id="RU003465"/>
    </source>
</evidence>
<dbReference type="PROSITE" id="PS01032">
    <property type="entry name" value="PPM_1"/>
    <property type="match status" value="1"/>
</dbReference>
<dbReference type="Gene3D" id="3.60.40.10">
    <property type="entry name" value="PPM-type phosphatase domain"/>
    <property type="match status" value="1"/>
</dbReference>
<evidence type="ECO:0000256" key="4">
    <source>
        <dbReference type="ARBA" id="ARBA00022490"/>
    </source>
</evidence>
<dbReference type="Pfam" id="PF13513">
    <property type="entry name" value="HEAT_EZ"/>
    <property type="match status" value="1"/>
</dbReference>
<dbReference type="InterPro" id="IPR036457">
    <property type="entry name" value="PPM-type-like_dom_sf"/>
</dbReference>
<comment type="caution">
    <text evidence="18">The sequence shown here is derived from an EMBL/GenBank/DDBJ whole genome shotgun (WGS) entry which is preliminary data.</text>
</comment>
<dbReference type="SUPFAM" id="SSF81606">
    <property type="entry name" value="PP2C-like"/>
    <property type="match status" value="1"/>
</dbReference>
<reference evidence="18" key="1">
    <citation type="submission" date="2020-08" db="EMBL/GenBank/DDBJ databases">
        <title>Genome sequencing and assembly of the red palm weevil Rhynchophorus ferrugineus.</title>
        <authorList>
            <person name="Dias G.B."/>
            <person name="Bergman C.M."/>
            <person name="Manee M."/>
        </authorList>
    </citation>
    <scope>NUCLEOTIDE SEQUENCE</scope>
    <source>
        <strain evidence="18">AA-2017</strain>
        <tissue evidence="18">Whole larva</tissue>
    </source>
</reference>
<dbReference type="GO" id="GO:0006606">
    <property type="term" value="P:protein import into nucleus"/>
    <property type="evidence" value="ECO:0007669"/>
    <property type="project" value="InterPro"/>
</dbReference>